<dbReference type="InterPro" id="IPR018060">
    <property type="entry name" value="HTH_AraC"/>
</dbReference>
<dbReference type="CDD" id="cd03136">
    <property type="entry name" value="GATase1_AraC_ArgR_like"/>
    <property type="match status" value="1"/>
</dbReference>
<dbReference type="SUPFAM" id="SSF52317">
    <property type="entry name" value="Class I glutamine amidotransferase-like"/>
    <property type="match status" value="1"/>
</dbReference>
<evidence type="ECO:0000256" key="3">
    <source>
        <dbReference type="ARBA" id="ARBA00023163"/>
    </source>
</evidence>
<dbReference type="InterPro" id="IPR009057">
    <property type="entry name" value="Homeodomain-like_sf"/>
</dbReference>
<gene>
    <name evidence="5" type="ORF">M8A51_13375</name>
</gene>
<dbReference type="RefSeq" id="WP_251778972.1">
    <property type="nucleotide sequence ID" value="NZ_JAMKFE010000007.1"/>
</dbReference>
<feature type="domain" description="HTH araC/xylS-type" evidence="4">
    <location>
        <begin position="226"/>
        <end position="324"/>
    </location>
</feature>
<keyword evidence="2" id="KW-0238">DNA-binding</keyword>
<accession>A0ABT0YPC3</accession>
<dbReference type="Pfam" id="PF12833">
    <property type="entry name" value="HTH_18"/>
    <property type="match status" value="1"/>
</dbReference>
<dbReference type="PROSITE" id="PS01124">
    <property type="entry name" value="HTH_ARAC_FAMILY_2"/>
    <property type="match status" value="1"/>
</dbReference>
<dbReference type="PANTHER" id="PTHR43130">
    <property type="entry name" value="ARAC-FAMILY TRANSCRIPTIONAL REGULATOR"/>
    <property type="match status" value="1"/>
</dbReference>
<organism evidence="5 6">
    <name type="scientific">Caldimonas mangrovi</name>
    <dbReference type="NCBI Taxonomy" id="2944811"/>
    <lineage>
        <taxon>Bacteria</taxon>
        <taxon>Pseudomonadati</taxon>
        <taxon>Pseudomonadota</taxon>
        <taxon>Betaproteobacteria</taxon>
        <taxon>Burkholderiales</taxon>
        <taxon>Sphaerotilaceae</taxon>
        <taxon>Caldimonas</taxon>
    </lineage>
</organism>
<dbReference type="PROSITE" id="PS00041">
    <property type="entry name" value="HTH_ARAC_FAMILY_1"/>
    <property type="match status" value="1"/>
</dbReference>
<dbReference type="SMART" id="SM00342">
    <property type="entry name" value="HTH_ARAC"/>
    <property type="match status" value="1"/>
</dbReference>
<keyword evidence="1" id="KW-0805">Transcription regulation</keyword>
<dbReference type="EMBL" id="JAMKFE010000007">
    <property type="protein sequence ID" value="MCM5680518.1"/>
    <property type="molecule type" value="Genomic_DNA"/>
</dbReference>
<name>A0ABT0YPC3_9BURK</name>
<dbReference type="Gene3D" id="3.40.50.880">
    <property type="match status" value="1"/>
</dbReference>
<evidence type="ECO:0000256" key="2">
    <source>
        <dbReference type="ARBA" id="ARBA00023125"/>
    </source>
</evidence>
<dbReference type="Pfam" id="PF01965">
    <property type="entry name" value="DJ-1_PfpI"/>
    <property type="match status" value="1"/>
</dbReference>
<keyword evidence="6" id="KW-1185">Reference proteome</keyword>
<sequence>MTEPISSSSTSPQVRHFGFLLLHSYSMIAFANALEVLRMANLLSGQRLYTWTVATGDGSVVPASNGLSVEKPGVLADLDACDLVFVCGGVEVQKAIGGAVLQDLRRRAARGQALGGLCTGTHALAEAGVINGYRCAVHWENLSALREACPKVRFALEVFVVDRDRVTASGGIAPLHLMLHLVRTHHGNKLAMAISEQFIIDRVRDQSEQQRLPKPEFVGPGYEHLIEATELMAANIEEPLALSEIAEATGVSLRQLERLFHRYHDVTPAQHYMALRLRRARELLAHTSAPIMQITVACGFQTASHFCKAYRAQFGHSPSDHRRHGGKRGMVHLNAELCPVESKRRAPRAATGDMPLRLSSDASSIGNAVVAGVTV</sequence>
<evidence type="ECO:0000313" key="5">
    <source>
        <dbReference type="EMBL" id="MCM5680518.1"/>
    </source>
</evidence>
<dbReference type="InterPro" id="IPR018062">
    <property type="entry name" value="HTH_AraC-typ_CS"/>
</dbReference>
<protein>
    <submittedName>
        <fullName evidence="5">GlxA family transcriptional regulator</fullName>
    </submittedName>
</protein>
<dbReference type="Proteomes" id="UP001165541">
    <property type="component" value="Unassembled WGS sequence"/>
</dbReference>
<dbReference type="SUPFAM" id="SSF46689">
    <property type="entry name" value="Homeodomain-like"/>
    <property type="match status" value="2"/>
</dbReference>
<dbReference type="InterPro" id="IPR029062">
    <property type="entry name" value="Class_I_gatase-like"/>
</dbReference>
<dbReference type="Gene3D" id="1.10.10.60">
    <property type="entry name" value="Homeodomain-like"/>
    <property type="match status" value="1"/>
</dbReference>
<dbReference type="PANTHER" id="PTHR43130:SF3">
    <property type="entry name" value="HTH-TYPE TRANSCRIPTIONAL REGULATOR RV1931C"/>
    <property type="match status" value="1"/>
</dbReference>
<evidence type="ECO:0000313" key="6">
    <source>
        <dbReference type="Proteomes" id="UP001165541"/>
    </source>
</evidence>
<evidence type="ECO:0000256" key="1">
    <source>
        <dbReference type="ARBA" id="ARBA00023015"/>
    </source>
</evidence>
<dbReference type="InterPro" id="IPR002818">
    <property type="entry name" value="DJ-1/PfpI"/>
</dbReference>
<proteinExistence type="predicted"/>
<evidence type="ECO:0000259" key="4">
    <source>
        <dbReference type="PROSITE" id="PS01124"/>
    </source>
</evidence>
<comment type="caution">
    <text evidence="5">The sequence shown here is derived from an EMBL/GenBank/DDBJ whole genome shotgun (WGS) entry which is preliminary data.</text>
</comment>
<dbReference type="InterPro" id="IPR052158">
    <property type="entry name" value="INH-QAR"/>
</dbReference>
<keyword evidence="3" id="KW-0804">Transcription</keyword>
<reference evidence="5" key="1">
    <citation type="submission" date="2022-05" db="EMBL/GenBank/DDBJ databases">
        <title>Schlegelella sp. nov., isolated from mangrove soil.</title>
        <authorList>
            <person name="Liu Y."/>
            <person name="Ge X."/>
            <person name="Liu W."/>
        </authorList>
    </citation>
    <scope>NUCLEOTIDE SEQUENCE</scope>
    <source>
        <strain evidence="5">S2-27</strain>
    </source>
</reference>